<evidence type="ECO:0000256" key="6">
    <source>
        <dbReference type="SAM" id="MobiDB-lite"/>
    </source>
</evidence>
<keyword evidence="4" id="KW-0833">Ubl conjugation pathway</keyword>
<dbReference type="SMART" id="SM00256">
    <property type="entry name" value="FBOX"/>
    <property type="match status" value="1"/>
</dbReference>
<gene>
    <name evidence="9" type="ORF">APLA_LOCUS3748</name>
</gene>
<dbReference type="InterPro" id="IPR036047">
    <property type="entry name" value="F-box-like_dom_sf"/>
</dbReference>
<evidence type="ECO:0000256" key="4">
    <source>
        <dbReference type="ARBA" id="ARBA00022786"/>
    </source>
</evidence>
<feature type="domain" description="UBC core" evidence="7">
    <location>
        <begin position="473"/>
        <end position="619"/>
    </location>
</feature>
<protein>
    <recommendedName>
        <fullName evidence="1">E2 ubiquitin-conjugating enzyme</fullName>
        <ecNumber evidence="1">2.3.2.23</ecNumber>
    </recommendedName>
</protein>
<proteinExistence type="predicted"/>
<feature type="compositionally biased region" description="Low complexity" evidence="6">
    <location>
        <begin position="131"/>
        <end position="142"/>
    </location>
</feature>
<evidence type="ECO:0000256" key="2">
    <source>
        <dbReference type="ARBA" id="ARBA00022679"/>
    </source>
</evidence>
<dbReference type="CDD" id="cd23826">
    <property type="entry name" value="UEV_Morgue-like"/>
    <property type="match status" value="1"/>
</dbReference>
<dbReference type="FunFam" id="3.10.110.10:FF:000060">
    <property type="entry name" value="Ubiquitin conjugating enzyme (UbcB)"/>
    <property type="match status" value="1"/>
</dbReference>
<dbReference type="CDD" id="cd09917">
    <property type="entry name" value="F-box_SF"/>
    <property type="match status" value="1"/>
</dbReference>
<dbReference type="PROSITE" id="PS50127">
    <property type="entry name" value="UBC_2"/>
    <property type="match status" value="1"/>
</dbReference>
<dbReference type="Proteomes" id="UP000494256">
    <property type="component" value="Unassembled WGS sequence"/>
</dbReference>
<dbReference type="Pfam" id="PF00179">
    <property type="entry name" value="UQ_con"/>
    <property type="match status" value="1"/>
</dbReference>
<evidence type="ECO:0000256" key="5">
    <source>
        <dbReference type="ARBA" id="ARBA00022840"/>
    </source>
</evidence>
<feature type="region of interest" description="Disordered" evidence="6">
    <location>
        <begin position="309"/>
        <end position="363"/>
    </location>
</feature>
<evidence type="ECO:0000313" key="10">
    <source>
        <dbReference type="Proteomes" id="UP000494256"/>
    </source>
</evidence>
<comment type="caution">
    <text evidence="9">The sequence shown here is derived from an EMBL/GenBank/DDBJ whole genome shotgun (WGS) entry which is preliminary data.</text>
</comment>
<sequence>MFAMGPEFFHFLKKLEENGDKLTTSTSFEQQLDFEFNNSTCYICNGYYGPSFGEPVCSTCHAFLFPDFPSYLPTSYFCSEKTDDGDSGNDEPSDLNFSSERKVNRACPLPAWWYYRSSLDSETSPEDEASRASNSGTGASSSGNGGSGSNSCGVASAAGSAAGSNLSVGPSSGGVGGTGRGIGAGNGSTGNPGGGTNRGLPTAAASAGPVNLSVGTSSGGVGGSGRGIGAGNGNTGNSGGGTNRGAPTAAASAGSVNTGSGLGRGSTSGSTGGGVGSGRVAGNIGGSGVGSGSSGFGGPIRVLPTAVGNGGVGGNRGTENANAGSSASSGVVGGGHSDGSAEERAGLGPPPPPPNLACSLQALSTPRPPDNLAPGLVEQLPSEVLLSIFSYLDDLSLCACACVCDRWWRLVRARVSPPRWAGFTARRFPLYRPLLANIDWHKKYQSLVESCFCRNCLVQMCVQAQPAGEENAWRRNRLRIELKMLRNDPPEGIAATPLDAKCCHWQASVTGPVGSPYEGGVFYLYIQVPYAYPMSPPVVRFLTRILHPNISRHGDVGIDSVHHNWSLALTISKVLISIQSLLTDPYTAVCMEPELGEMYVRDRQRFETLARNWTWRYAMHDIMPH</sequence>
<evidence type="ECO:0000313" key="9">
    <source>
        <dbReference type="EMBL" id="CAB3228952.1"/>
    </source>
</evidence>
<feature type="domain" description="F-box" evidence="8">
    <location>
        <begin position="374"/>
        <end position="423"/>
    </location>
</feature>
<feature type="compositionally biased region" description="Gly residues" evidence="6">
    <location>
        <begin position="260"/>
        <end position="279"/>
    </location>
</feature>
<evidence type="ECO:0000259" key="8">
    <source>
        <dbReference type="PROSITE" id="PS50181"/>
    </source>
</evidence>
<keyword evidence="2" id="KW-0808">Transferase</keyword>
<dbReference type="AlphaFoldDB" id="A0A8S0ZDD1"/>
<feature type="compositionally biased region" description="Gly residues" evidence="6">
    <location>
        <begin position="217"/>
        <end position="243"/>
    </location>
</feature>
<dbReference type="SMART" id="SM00212">
    <property type="entry name" value="UBCc"/>
    <property type="match status" value="1"/>
</dbReference>
<evidence type="ECO:0000259" key="7">
    <source>
        <dbReference type="PROSITE" id="PS50127"/>
    </source>
</evidence>
<keyword evidence="3" id="KW-0547">Nucleotide-binding</keyword>
<dbReference type="SUPFAM" id="SSF54495">
    <property type="entry name" value="UBC-like"/>
    <property type="match status" value="1"/>
</dbReference>
<dbReference type="EC" id="2.3.2.23" evidence="1"/>
<dbReference type="PROSITE" id="PS50181">
    <property type="entry name" value="FBOX"/>
    <property type="match status" value="1"/>
</dbReference>
<feature type="compositionally biased region" description="Low complexity" evidence="6">
    <location>
        <begin position="149"/>
        <end position="170"/>
    </location>
</feature>
<keyword evidence="5" id="KW-0067">ATP-binding</keyword>
<dbReference type="SUPFAM" id="SSF81383">
    <property type="entry name" value="F-box domain"/>
    <property type="match status" value="1"/>
</dbReference>
<dbReference type="GO" id="GO:0005524">
    <property type="term" value="F:ATP binding"/>
    <property type="evidence" value="ECO:0007669"/>
    <property type="project" value="UniProtKB-KW"/>
</dbReference>
<dbReference type="Pfam" id="PF12937">
    <property type="entry name" value="F-box-like"/>
    <property type="match status" value="1"/>
</dbReference>
<evidence type="ECO:0000256" key="1">
    <source>
        <dbReference type="ARBA" id="ARBA00012486"/>
    </source>
</evidence>
<dbReference type="InterPro" id="IPR000608">
    <property type="entry name" value="UBC"/>
</dbReference>
<dbReference type="OrthoDB" id="1923006at2759"/>
<dbReference type="InterPro" id="IPR001810">
    <property type="entry name" value="F-box_dom"/>
</dbReference>
<dbReference type="GO" id="GO:0061631">
    <property type="term" value="F:ubiquitin conjugating enzyme activity"/>
    <property type="evidence" value="ECO:0007669"/>
    <property type="project" value="UniProtKB-EC"/>
</dbReference>
<name>A0A8S0ZDD1_ARCPL</name>
<evidence type="ECO:0000256" key="3">
    <source>
        <dbReference type="ARBA" id="ARBA00022741"/>
    </source>
</evidence>
<dbReference type="EMBL" id="CADEBD010000284">
    <property type="protein sequence ID" value="CAB3228952.1"/>
    <property type="molecule type" value="Genomic_DNA"/>
</dbReference>
<dbReference type="InterPro" id="IPR016135">
    <property type="entry name" value="UBQ-conjugating_enzyme/RWD"/>
</dbReference>
<feature type="compositionally biased region" description="Gly residues" evidence="6">
    <location>
        <begin position="171"/>
        <end position="197"/>
    </location>
</feature>
<feature type="region of interest" description="Disordered" evidence="6">
    <location>
        <begin position="122"/>
        <end position="279"/>
    </location>
</feature>
<accession>A0A8S0ZDD1</accession>
<dbReference type="PANTHER" id="PTHR24068">
    <property type="entry name" value="UBIQUITIN-CONJUGATING ENZYME E2"/>
    <property type="match status" value="1"/>
</dbReference>
<reference evidence="9 10" key="1">
    <citation type="submission" date="2020-04" db="EMBL/GenBank/DDBJ databases">
        <authorList>
            <person name="Wallbank WR R."/>
            <person name="Pardo Diaz C."/>
            <person name="Kozak K."/>
            <person name="Martin S."/>
            <person name="Jiggins C."/>
            <person name="Moest M."/>
            <person name="Warren A I."/>
            <person name="Byers J.R.P. K."/>
            <person name="Montejo-Kovacevich G."/>
            <person name="Yen C E."/>
        </authorList>
    </citation>
    <scope>NUCLEOTIDE SEQUENCE [LARGE SCALE GENOMIC DNA]</scope>
</reference>
<dbReference type="Gene3D" id="1.20.1280.50">
    <property type="match status" value="1"/>
</dbReference>
<dbReference type="Gene3D" id="3.10.110.10">
    <property type="entry name" value="Ubiquitin Conjugating Enzyme"/>
    <property type="match status" value="1"/>
</dbReference>
<organism evidence="9 10">
    <name type="scientific">Arctia plantaginis</name>
    <name type="common">Wood tiger moth</name>
    <name type="synonym">Phalaena plantaginis</name>
    <dbReference type="NCBI Taxonomy" id="874455"/>
    <lineage>
        <taxon>Eukaryota</taxon>
        <taxon>Metazoa</taxon>
        <taxon>Ecdysozoa</taxon>
        <taxon>Arthropoda</taxon>
        <taxon>Hexapoda</taxon>
        <taxon>Insecta</taxon>
        <taxon>Pterygota</taxon>
        <taxon>Neoptera</taxon>
        <taxon>Endopterygota</taxon>
        <taxon>Lepidoptera</taxon>
        <taxon>Glossata</taxon>
        <taxon>Ditrysia</taxon>
        <taxon>Noctuoidea</taxon>
        <taxon>Erebidae</taxon>
        <taxon>Arctiinae</taxon>
        <taxon>Arctia</taxon>
    </lineage>
</organism>